<dbReference type="GO" id="GO:0000287">
    <property type="term" value="F:magnesium ion binding"/>
    <property type="evidence" value="ECO:0007669"/>
    <property type="project" value="UniProtKB-UniRule"/>
</dbReference>
<dbReference type="PRINTS" id="PR00115">
    <property type="entry name" value="F16BPHPHTASE"/>
</dbReference>
<dbReference type="PATRIC" id="fig|401562.3.peg.1137"/>
<comment type="catalytic activity">
    <reaction evidence="1 9">
        <text>beta-D-fructose 1,6-bisphosphate + H2O = beta-D-fructose 6-phosphate + phosphate</text>
        <dbReference type="Rhea" id="RHEA:11064"/>
        <dbReference type="ChEBI" id="CHEBI:15377"/>
        <dbReference type="ChEBI" id="CHEBI:32966"/>
        <dbReference type="ChEBI" id="CHEBI:43474"/>
        <dbReference type="ChEBI" id="CHEBI:57634"/>
        <dbReference type="EC" id="3.1.3.11"/>
    </reaction>
</comment>
<dbReference type="SUPFAM" id="SSF56655">
    <property type="entry name" value="Carbohydrate phosphatase"/>
    <property type="match status" value="1"/>
</dbReference>
<dbReference type="HAMAP" id="MF_01855">
    <property type="entry name" value="FBPase_class1"/>
    <property type="match status" value="1"/>
</dbReference>
<dbReference type="GO" id="GO:0006002">
    <property type="term" value="P:fructose 6-phosphate metabolic process"/>
    <property type="evidence" value="ECO:0007669"/>
    <property type="project" value="TreeGrafter"/>
</dbReference>
<keyword evidence="5 9" id="KW-0479">Metal-binding</keyword>
<dbReference type="FunFam" id="3.40.190.80:FF:000011">
    <property type="entry name" value="Fructose-1,6-bisphosphatase class 1"/>
    <property type="match status" value="1"/>
</dbReference>
<evidence type="ECO:0000256" key="3">
    <source>
        <dbReference type="ARBA" id="ARBA00010941"/>
    </source>
</evidence>
<dbReference type="InterPro" id="IPR020548">
    <property type="entry name" value="Fructose_bisphosphatase_AS"/>
</dbReference>
<dbReference type="Pfam" id="PF18913">
    <property type="entry name" value="FBPase_C"/>
    <property type="match status" value="1"/>
</dbReference>
<dbReference type="PROSITE" id="PS00124">
    <property type="entry name" value="FBPASE"/>
    <property type="match status" value="1"/>
</dbReference>
<dbReference type="PIRSF" id="PIRSF500210">
    <property type="entry name" value="FBPtase"/>
    <property type="match status" value="1"/>
</dbReference>
<reference evidence="13 14" key="1">
    <citation type="journal article" date="2016" name="Front. Microbiol.">
        <title>Genomic Resource of Rice Seed Associated Bacteria.</title>
        <authorList>
            <person name="Midha S."/>
            <person name="Bansal K."/>
            <person name="Sharma S."/>
            <person name="Kumar N."/>
            <person name="Patil P.P."/>
            <person name="Chaudhry V."/>
            <person name="Patil P.B."/>
        </authorList>
    </citation>
    <scope>NUCLEOTIDE SEQUENCE [LARGE SCALE GENOMIC DNA]</scope>
    <source>
        <strain evidence="13 14">NS226</strain>
    </source>
</reference>
<dbReference type="GO" id="GO:0005986">
    <property type="term" value="P:sucrose biosynthetic process"/>
    <property type="evidence" value="ECO:0007669"/>
    <property type="project" value="TreeGrafter"/>
</dbReference>
<dbReference type="GO" id="GO:0006000">
    <property type="term" value="P:fructose metabolic process"/>
    <property type="evidence" value="ECO:0007669"/>
    <property type="project" value="TreeGrafter"/>
</dbReference>
<keyword evidence="8 9" id="KW-0119">Carbohydrate metabolism</keyword>
<dbReference type="EMBL" id="LDPZ01000017">
    <property type="protein sequence ID" value="KTQ96130.1"/>
    <property type="molecule type" value="Genomic_DNA"/>
</dbReference>
<evidence type="ECO:0000256" key="4">
    <source>
        <dbReference type="ARBA" id="ARBA00022490"/>
    </source>
</evidence>
<evidence type="ECO:0000259" key="12">
    <source>
        <dbReference type="Pfam" id="PF18913"/>
    </source>
</evidence>
<accession>A0A175R925</accession>
<comment type="caution">
    <text evidence="13">The sequence shown here is derived from an EMBL/GenBank/DDBJ whole genome shotgun (WGS) entry which is preliminary data.</text>
</comment>
<keyword evidence="7 9" id="KW-0460">Magnesium</keyword>
<evidence type="ECO:0000259" key="11">
    <source>
        <dbReference type="Pfam" id="PF00316"/>
    </source>
</evidence>
<dbReference type="InterPro" id="IPR044015">
    <property type="entry name" value="FBPase_C_dom"/>
</dbReference>
<feature type="binding site" evidence="9">
    <location>
        <begin position="117"/>
        <end position="120"/>
    </location>
    <ligand>
        <name>substrate</name>
    </ligand>
</feature>
<evidence type="ECO:0000256" key="5">
    <source>
        <dbReference type="ARBA" id="ARBA00022723"/>
    </source>
</evidence>
<dbReference type="AlphaFoldDB" id="A0A175R925"/>
<name>A0A175R925_9HYPH</name>
<keyword evidence="6 9" id="KW-0378">Hydrolase</keyword>
<dbReference type="PANTHER" id="PTHR11556">
    <property type="entry name" value="FRUCTOSE-1,6-BISPHOSPHATASE-RELATED"/>
    <property type="match status" value="1"/>
</dbReference>
<evidence type="ECO:0000256" key="2">
    <source>
        <dbReference type="ARBA" id="ARBA00005215"/>
    </source>
</evidence>
<comment type="subunit">
    <text evidence="9">Homotetramer.</text>
</comment>
<dbReference type="InterPro" id="IPR000146">
    <property type="entry name" value="FBPase_class-1"/>
</dbReference>
<dbReference type="GO" id="GO:0030388">
    <property type="term" value="P:fructose 1,6-bisphosphate metabolic process"/>
    <property type="evidence" value="ECO:0007669"/>
    <property type="project" value="TreeGrafter"/>
</dbReference>
<dbReference type="PANTHER" id="PTHR11556:SF35">
    <property type="entry name" value="SEDOHEPTULOSE-1,7-BISPHOSPHATASE, CHLOROPLASTIC"/>
    <property type="match status" value="1"/>
</dbReference>
<sequence>MGGCMTATLEEFFAPFAARSPIGRDVAALLAELAGAAASLQTLISSGGAMGGASATSPEGAANGGGDVQKVLDLEADRLFVAAARAAPVAFYGSEEQDEAVAMQPEGTLALAIDPLDGSSNIETNVSIGTIFSVLPVEAEHRADPASVFRQPGRRQLAAGFFVYGPQLLLVATVGEGTHVFGWSPETRRFTFAQTLRIPEDAKEYSINASNVRHWDAPVRLYVDRCLAGKDGPRGRDFNMRWVASMVADAYRIFVRGGVYLYPGDSRKGYAQGRIRLLYEASPVAFCAEQAGGAATDGIHPILDIVPEGLHQRTPVVFGSRNEILEIGRIMADPDSLATESPLLLHRPTGGI</sequence>
<dbReference type="STRING" id="401562.NS365_09095"/>
<dbReference type="Proteomes" id="UP000078272">
    <property type="component" value="Unassembled WGS sequence"/>
</dbReference>
<dbReference type="GO" id="GO:0005829">
    <property type="term" value="C:cytosol"/>
    <property type="evidence" value="ECO:0007669"/>
    <property type="project" value="TreeGrafter"/>
</dbReference>
<feature type="binding site" evidence="9">
    <location>
        <position position="208"/>
    </location>
    <ligand>
        <name>substrate</name>
    </ligand>
</feature>
<comment type="pathway">
    <text evidence="2">Carbohydrate biosynthesis; Calvin cycle.</text>
</comment>
<evidence type="ECO:0000256" key="1">
    <source>
        <dbReference type="ARBA" id="ARBA00001273"/>
    </source>
</evidence>
<dbReference type="GO" id="GO:0006094">
    <property type="term" value="P:gluconeogenesis"/>
    <property type="evidence" value="ECO:0007669"/>
    <property type="project" value="UniProtKB-UniRule"/>
</dbReference>
<feature type="binding site" evidence="9">
    <location>
        <position position="114"/>
    </location>
    <ligand>
        <name>Mg(2+)</name>
        <dbReference type="ChEBI" id="CHEBI:18420"/>
        <label>1</label>
    </ligand>
</feature>
<comment type="cofactor">
    <cofactor evidence="9">
        <name>Mg(2+)</name>
        <dbReference type="ChEBI" id="CHEBI:18420"/>
    </cofactor>
    <text evidence="9">Binds 2 magnesium ions per subunit.</text>
</comment>
<dbReference type="InterPro" id="IPR028343">
    <property type="entry name" value="FBPtase"/>
</dbReference>
<dbReference type="CDD" id="cd00354">
    <property type="entry name" value="FBPase"/>
    <property type="match status" value="1"/>
</dbReference>
<feature type="binding site" evidence="9">
    <location>
        <position position="95"/>
    </location>
    <ligand>
        <name>Mg(2+)</name>
        <dbReference type="ChEBI" id="CHEBI:18420"/>
        <label>1</label>
    </ligand>
</feature>
<feature type="binding site" evidence="9">
    <location>
        <position position="280"/>
    </location>
    <ligand>
        <name>Mg(2+)</name>
        <dbReference type="ChEBI" id="CHEBI:18420"/>
        <label>2</label>
    </ligand>
</feature>
<dbReference type="Gene3D" id="3.40.190.80">
    <property type="match status" value="1"/>
</dbReference>
<feature type="domain" description="Fructose-1-6-bisphosphatase class I N-terminal" evidence="11">
    <location>
        <begin position="59"/>
        <end position="193"/>
    </location>
</feature>
<feature type="binding site" evidence="9">
    <location>
        <begin position="260"/>
        <end position="262"/>
    </location>
    <ligand>
        <name>substrate</name>
    </ligand>
</feature>
<dbReference type="eggNOG" id="COG0158">
    <property type="taxonomic scope" value="Bacteria"/>
</dbReference>
<dbReference type="EC" id="3.1.3.11" evidence="9"/>
<comment type="subcellular location">
    <subcellularLocation>
        <location evidence="9">Cytoplasm</location>
    </subcellularLocation>
</comment>
<evidence type="ECO:0000256" key="9">
    <source>
        <dbReference type="HAMAP-Rule" id="MF_01855"/>
    </source>
</evidence>
<evidence type="ECO:0000313" key="13">
    <source>
        <dbReference type="EMBL" id="KTQ96130.1"/>
    </source>
</evidence>
<feature type="domain" description="Fructose-1-6-bisphosphatase class 1 C-terminal" evidence="12">
    <location>
        <begin position="198"/>
        <end position="330"/>
    </location>
</feature>
<comment type="caution">
    <text evidence="9">Lacks conserved residue(s) required for the propagation of feature annotation.</text>
</comment>
<evidence type="ECO:0000313" key="14">
    <source>
        <dbReference type="Proteomes" id="UP000078272"/>
    </source>
</evidence>
<dbReference type="PIRSF" id="PIRSF000904">
    <property type="entry name" value="FBPtase_SBPase"/>
    <property type="match status" value="1"/>
</dbReference>
<feature type="binding site" evidence="9">
    <location>
        <position position="114"/>
    </location>
    <ligand>
        <name>Mg(2+)</name>
        <dbReference type="ChEBI" id="CHEBI:18420"/>
        <label>2</label>
    </ligand>
</feature>
<comment type="similarity">
    <text evidence="3 9 10">Belongs to the FBPase class 1 family.</text>
</comment>
<dbReference type="InterPro" id="IPR033391">
    <property type="entry name" value="FBPase_N"/>
</dbReference>
<keyword evidence="4 9" id="KW-0963">Cytoplasm</keyword>
<evidence type="ECO:0000256" key="7">
    <source>
        <dbReference type="ARBA" id="ARBA00022842"/>
    </source>
</evidence>
<gene>
    <name evidence="9" type="primary">fbp</name>
    <name evidence="13" type="ORF">NS226_08805</name>
</gene>
<dbReference type="Gene3D" id="3.30.540.10">
    <property type="entry name" value="Fructose-1,6-Bisphosphatase, subunit A, domain 1"/>
    <property type="match status" value="1"/>
</dbReference>
<dbReference type="GO" id="GO:0042132">
    <property type="term" value="F:fructose 1,6-bisphosphate 1-phosphatase activity"/>
    <property type="evidence" value="ECO:0007669"/>
    <property type="project" value="UniProtKB-UniRule"/>
</dbReference>
<protein>
    <recommendedName>
        <fullName evidence="9">Fructose-1,6-bisphosphatase class 1</fullName>
        <shortName evidence="9">FBPase class 1</shortName>
        <ecNumber evidence="9">3.1.3.11</ecNumber>
    </recommendedName>
    <alternativeName>
        <fullName evidence="9">D-fructose-1,6-bisphosphate 1-phosphohydrolase class 1</fullName>
    </alternativeName>
</protein>
<evidence type="ECO:0000256" key="10">
    <source>
        <dbReference type="RuleBase" id="RU000508"/>
    </source>
</evidence>
<feature type="binding site" evidence="9">
    <location>
        <position position="117"/>
    </location>
    <ligand>
        <name>Mg(2+)</name>
        <dbReference type="ChEBI" id="CHEBI:18420"/>
        <label>2</label>
    </ligand>
</feature>
<evidence type="ECO:0000256" key="8">
    <source>
        <dbReference type="ARBA" id="ARBA00023277"/>
    </source>
</evidence>
<proteinExistence type="inferred from homology"/>
<organism evidence="13 14">
    <name type="scientific">Aureimonas ureilytica</name>
    <dbReference type="NCBI Taxonomy" id="401562"/>
    <lineage>
        <taxon>Bacteria</taxon>
        <taxon>Pseudomonadati</taxon>
        <taxon>Pseudomonadota</taxon>
        <taxon>Alphaproteobacteria</taxon>
        <taxon>Hyphomicrobiales</taxon>
        <taxon>Aurantimonadaceae</taxon>
        <taxon>Aureimonas</taxon>
    </lineage>
</organism>
<dbReference type="NCBIfam" id="NF006780">
    <property type="entry name" value="PRK09293.1-4"/>
    <property type="match status" value="1"/>
</dbReference>
<dbReference type="Pfam" id="PF00316">
    <property type="entry name" value="FBPase"/>
    <property type="match status" value="1"/>
</dbReference>
<feature type="binding site" evidence="9">
    <location>
        <position position="116"/>
    </location>
    <ligand>
        <name>Mg(2+)</name>
        <dbReference type="ChEBI" id="CHEBI:18420"/>
        <label>1</label>
    </ligand>
</feature>
<evidence type="ECO:0000256" key="6">
    <source>
        <dbReference type="ARBA" id="ARBA00022801"/>
    </source>
</evidence>